<feature type="domain" description="ABC transmembrane type-1" evidence="8">
    <location>
        <begin position="79"/>
        <end position="259"/>
    </location>
</feature>
<feature type="transmembrane region" description="Helical" evidence="7">
    <location>
        <begin position="209"/>
        <end position="228"/>
    </location>
</feature>
<keyword evidence="5 7" id="KW-1133">Transmembrane helix</keyword>
<evidence type="ECO:0000256" key="1">
    <source>
        <dbReference type="ARBA" id="ARBA00004651"/>
    </source>
</evidence>
<sequence length="270" mass="29536">MTTAVAASRALPATRRVELRKPLPTWKVWLVRAFAVALFAIFWEAGANLADSLLIPTFSSTMVALWETTFVTGEIWGPLAISNLSFLLGYPIAVIVAVPLGLAMARWKRFDKAFSPIVAVSLALPIAPLIPVVLIAMGLGITPRIFIIFLFAWVFIATNVRAGVRAVDKPLIEMASSFGASERVIWWKILIPGATPAIMTGLRTGLGRAFAGMVIVELIMLPVGIGALMLDYRGFFQADLLYATTIAVVIEAVVLAMLMQRLERRLLKWK</sequence>
<keyword evidence="6 7" id="KW-0472">Membrane</keyword>
<keyword evidence="4 7" id="KW-0812">Transmembrane</keyword>
<evidence type="ECO:0000256" key="2">
    <source>
        <dbReference type="ARBA" id="ARBA00022448"/>
    </source>
</evidence>
<dbReference type="EMBL" id="FOZN01000002">
    <property type="protein sequence ID" value="SFS11187.1"/>
    <property type="molecule type" value="Genomic_DNA"/>
</dbReference>
<accession>A0AA94HNF0</accession>
<feature type="transmembrane region" description="Helical" evidence="7">
    <location>
        <begin position="240"/>
        <end position="259"/>
    </location>
</feature>
<dbReference type="PROSITE" id="PS50928">
    <property type="entry name" value="ABC_TM1"/>
    <property type="match status" value="1"/>
</dbReference>
<reference evidence="9 10" key="1">
    <citation type="submission" date="2016-10" db="EMBL/GenBank/DDBJ databases">
        <authorList>
            <person name="Varghese N."/>
            <person name="Submissions S."/>
        </authorList>
    </citation>
    <scope>NUCLEOTIDE SEQUENCE [LARGE SCALE GENOMIC DNA]</scope>
    <source>
        <strain evidence="9 10">IAM 15147</strain>
    </source>
</reference>
<dbReference type="Proteomes" id="UP000198506">
    <property type="component" value="Unassembled WGS sequence"/>
</dbReference>
<dbReference type="SUPFAM" id="SSF161098">
    <property type="entry name" value="MetI-like"/>
    <property type="match status" value="1"/>
</dbReference>
<protein>
    <submittedName>
        <fullName evidence="9">NitT/TauT family transport system permease protein</fullName>
    </submittedName>
</protein>
<evidence type="ECO:0000256" key="3">
    <source>
        <dbReference type="ARBA" id="ARBA00022475"/>
    </source>
</evidence>
<dbReference type="Gene3D" id="1.10.3720.10">
    <property type="entry name" value="MetI-like"/>
    <property type="match status" value="1"/>
</dbReference>
<evidence type="ECO:0000256" key="5">
    <source>
        <dbReference type="ARBA" id="ARBA00022989"/>
    </source>
</evidence>
<feature type="transmembrane region" description="Helical" evidence="7">
    <location>
        <begin position="84"/>
        <end position="105"/>
    </location>
</feature>
<comment type="caution">
    <text evidence="9">The sequence shown here is derived from an EMBL/GenBank/DDBJ whole genome shotgun (WGS) entry which is preliminary data.</text>
</comment>
<proteinExistence type="inferred from homology"/>
<dbReference type="InterPro" id="IPR035906">
    <property type="entry name" value="MetI-like_sf"/>
</dbReference>
<keyword evidence="2 7" id="KW-0813">Transport</keyword>
<keyword evidence="10" id="KW-1185">Reference proteome</keyword>
<feature type="transmembrane region" description="Helical" evidence="7">
    <location>
        <begin position="29"/>
        <end position="46"/>
    </location>
</feature>
<feature type="transmembrane region" description="Helical" evidence="7">
    <location>
        <begin position="145"/>
        <end position="164"/>
    </location>
</feature>
<name>A0AA94HNF0_9MICO</name>
<evidence type="ECO:0000259" key="8">
    <source>
        <dbReference type="PROSITE" id="PS50928"/>
    </source>
</evidence>
<dbReference type="PANTHER" id="PTHR30151:SF0">
    <property type="entry name" value="ABC TRANSPORTER PERMEASE PROTEIN MJ0413-RELATED"/>
    <property type="match status" value="1"/>
</dbReference>
<gene>
    <name evidence="9" type="ORF">SAMN04487783_1531</name>
</gene>
<dbReference type="GO" id="GO:0055085">
    <property type="term" value="P:transmembrane transport"/>
    <property type="evidence" value="ECO:0007669"/>
    <property type="project" value="InterPro"/>
</dbReference>
<dbReference type="InterPro" id="IPR000515">
    <property type="entry name" value="MetI-like"/>
</dbReference>
<evidence type="ECO:0000256" key="4">
    <source>
        <dbReference type="ARBA" id="ARBA00022692"/>
    </source>
</evidence>
<evidence type="ECO:0000313" key="9">
    <source>
        <dbReference type="EMBL" id="SFS11187.1"/>
    </source>
</evidence>
<dbReference type="RefSeq" id="WP_092917406.1">
    <property type="nucleotide sequence ID" value="NZ_FOZN01000002.1"/>
</dbReference>
<comment type="subcellular location">
    <subcellularLocation>
        <location evidence="1 7">Cell membrane</location>
        <topology evidence="1 7">Multi-pass membrane protein</topology>
    </subcellularLocation>
</comment>
<dbReference type="AlphaFoldDB" id="A0AA94HNF0"/>
<keyword evidence="3" id="KW-1003">Cell membrane</keyword>
<dbReference type="PANTHER" id="PTHR30151">
    <property type="entry name" value="ALKANE SULFONATE ABC TRANSPORTER-RELATED, MEMBRANE SUBUNIT"/>
    <property type="match status" value="1"/>
</dbReference>
<dbReference type="CDD" id="cd06261">
    <property type="entry name" value="TM_PBP2"/>
    <property type="match status" value="1"/>
</dbReference>
<evidence type="ECO:0000313" key="10">
    <source>
        <dbReference type="Proteomes" id="UP000198506"/>
    </source>
</evidence>
<comment type="similarity">
    <text evidence="7">Belongs to the binding-protein-dependent transport system permease family.</text>
</comment>
<dbReference type="GO" id="GO:0005886">
    <property type="term" value="C:plasma membrane"/>
    <property type="evidence" value="ECO:0007669"/>
    <property type="project" value="UniProtKB-SubCell"/>
</dbReference>
<feature type="transmembrane region" description="Helical" evidence="7">
    <location>
        <begin position="117"/>
        <end position="139"/>
    </location>
</feature>
<dbReference type="Pfam" id="PF00528">
    <property type="entry name" value="BPD_transp_1"/>
    <property type="match status" value="1"/>
</dbReference>
<evidence type="ECO:0000256" key="6">
    <source>
        <dbReference type="ARBA" id="ARBA00023136"/>
    </source>
</evidence>
<organism evidence="9 10">
    <name type="scientific">Agrococcus baldri</name>
    <dbReference type="NCBI Taxonomy" id="153730"/>
    <lineage>
        <taxon>Bacteria</taxon>
        <taxon>Bacillati</taxon>
        <taxon>Actinomycetota</taxon>
        <taxon>Actinomycetes</taxon>
        <taxon>Micrococcales</taxon>
        <taxon>Microbacteriaceae</taxon>
        <taxon>Agrococcus</taxon>
    </lineage>
</organism>
<evidence type="ECO:0000256" key="7">
    <source>
        <dbReference type="RuleBase" id="RU363032"/>
    </source>
</evidence>